<protein>
    <submittedName>
        <fullName evidence="3">Homeodomain-like DNA binding domain-containing transcription factor</fullName>
    </submittedName>
</protein>
<feature type="region of interest" description="Disordered" evidence="1">
    <location>
        <begin position="145"/>
        <end position="173"/>
    </location>
</feature>
<dbReference type="RefSeq" id="XP_018285932.1">
    <property type="nucleotide sequence ID" value="XM_018441918.1"/>
</dbReference>
<dbReference type="OrthoDB" id="2143914at2759"/>
<dbReference type="GO" id="GO:0003677">
    <property type="term" value="F:DNA binding"/>
    <property type="evidence" value="ECO:0007669"/>
    <property type="project" value="UniProtKB-KW"/>
</dbReference>
<keyword evidence="3" id="KW-0238">DNA-binding</keyword>
<dbReference type="STRING" id="763407.A0A162TE71"/>
<feature type="compositionally biased region" description="Polar residues" evidence="1">
    <location>
        <begin position="160"/>
        <end position="171"/>
    </location>
</feature>
<dbReference type="GeneID" id="29002824"/>
<dbReference type="InParanoid" id="A0A162TE71"/>
<accession>A0A162TE71</accession>
<dbReference type="Gene3D" id="1.10.10.60">
    <property type="entry name" value="Homeodomain-like"/>
    <property type="match status" value="1"/>
</dbReference>
<dbReference type="AlphaFoldDB" id="A0A162TE71"/>
<dbReference type="VEuPathDB" id="FungiDB:PHYBLDRAFT_68263"/>
<reference evidence="4" key="1">
    <citation type="submission" date="2015-06" db="EMBL/GenBank/DDBJ databases">
        <title>Expansion of signal transduction pathways in fungi by whole-genome duplication.</title>
        <authorList>
            <consortium name="DOE Joint Genome Institute"/>
            <person name="Corrochano L.M."/>
            <person name="Kuo A."/>
            <person name="Marcet-Houben M."/>
            <person name="Polaino S."/>
            <person name="Salamov A."/>
            <person name="Villalobos J.M."/>
            <person name="Alvarez M.I."/>
            <person name="Avalos J."/>
            <person name="Benito E.P."/>
            <person name="Benoit I."/>
            <person name="Burger G."/>
            <person name="Camino L.P."/>
            <person name="Canovas D."/>
            <person name="Cerda-Olmedo E."/>
            <person name="Cheng J.-F."/>
            <person name="Dominguez A."/>
            <person name="Elias M."/>
            <person name="Eslava A.P."/>
            <person name="Glaser F."/>
            <person name="Grimwood J."/>
            <person name="Gutierrez G."/>
            <person name="Heitman J."/>
            <person name="Henrissat B."/>
            <person name="Iturriaga E.A."/>
            <person name="Lang B.F."/>
            <person name="Lavin J.L."/>
            <person name="Lee S."/>
            <person name="Li W."/>
            <person name="Lindquist E."/>
            <person name="Lopez-Garcia S."/>
            <person name="Luque E.M."/>
            <person name="Marcos A.T."/>
            <person name="Martin J."/>
            <person name="McCluskey K."/>
            <person name="Medina H.R."/>
            <person name="Miralles-Duran A."/>
            <person name="Miyazaki A."/>
            <person name="Munoz-Torres E."/>
            <person name="Oguiza J.A."/>
            <person name="Ohm R."/>
            <person name="Olmedo M."/>
            <person name="Orejas M."/>
            <person name="Ortiz-Castellanos L."/>
            <person name="Pisabarro A.G."/>
            <person name="Rodriguez-Romero J."/>
            <person name="Ruiz-Herrera J."/>
            <person name="Ruiz-Vazquez R."/>
            <person name="Sanz C."/>
            <person name="Schackwitz W."/>
            <person name="Schmutz J."/>
            <person name="Shahriari M."/>
            <person name="Shelest E."/>
            <person name="Silva-Franco F."/>
            <person name="Soanes D."/>
            <person name="Syed K."/>
            <person name="Tagua V.G."/>
            <person name="Talbot N.J."/>
            <person name="Thon M."/>
            <person name="De vries R.P."/>
            <person name="Wiebenga A."/>
            <person name="Yadav J.S."/>
            <person name="Braun E.L."/>
            <person name="Baker S."/>
            <person name="Garre V."/>
            <person name="Horwitz B."/>
            <person name="Torres-Martinez S."/>
            <person name="Idnurm A."/>
            <person name="Herrera-Estrella A."/>
            <person name="Gabaldon T."/>
            <person name="Grigoriev I.V."/>
        </authorList>
    </citation>
    <scope>NUCLEOTIDE SEQUENCE [LARGE SCALE GENOMIC DNA]</scope>
    <source>
        <strain evidence="4">NRRL 1555(-)</strain>
    </source>
</reference>
<dbReference type="PROSITE" id="PS50090">
    <property type="entry name" value="MYB_LIKE"/>
    <property type="match status" value="1"/>
</dbReference>
<feature type="region of interest" description="Disordered" evidence="1">
    <location>
        <begin position="1"/>
        <end position="23"/>
    </location>
</feature>
<gene>
    <name evidence="3" type="ORF">PHYBLDRAFT_68263</name>
</gene>
<dbReference type="CDD" id="cd00167">
    <property type="entry name" value="SANT"/>
    <property type="match status" value="1"/>
</dbReference>
<dbReference type="Proteomes" id="UP000077315">
    <property type="component" value="Unassembled WGS sequence"/>
</dbReference>
<name>A0A162TE71_PHYB8</name>
<evidence type="ECO:0000313" key="4">
    <source>
        <dbReference type="Proteomes" id="UP000077315"/>
    </source>
</evidence>
<evidence type="ECO:0000259" key="2">
    <source>
        <dbReference type="PROSITE" id="PS50090"/>
    </source>
</evidence>
<dbReference type="InterPro" id="IPR001005">
    <property type="entry name" value="SANT/Myb"/>
</dbReference>
<evidence type="ECO:0000313" key="3">
    <source>
        <dbReference type="EMBL" id="OAD67892.1"/>
    </source>
</evidence>
<keyword evidence="3" id="KW-0371">Homeobox</keyword>
<organism evidence="3 4">
    <name type="scientific">Phycomyces blakesleeanus (strain ATCC 8743b / DSM 1359 / FGSC 10004 / NBRC 33097 / NRRL 1555)</name>
    <dbReference type="NCBI Taxonomy" id="763407"/>
    <lineage>
        <taxon>Eukaryota</taxon>
        <taxon>Fungi</taxon>
        <taxon>Fungi incertae sedis</taxon>
        <taxon>Mucoromycota</taxon>
        <taxon>Mucoromycotina</taxon>
        <taxon>Mucoromycetes</taxon>
        <taxon>Mucorales</taxon>
        <taxon>Phycomycetaceae</taxon>
        <taxon>Phycomyces</taxon>
    </lineage>
</organism>
<keyword evidence="4" id="KW-1185">Reference proteome</keyword>
<feature type="compositionally biased region" description="Polar residues" evidence="1">
    <location>
        <begin position="8"/>
        <end position="23"/>
    </location>
</feature>
<feature type="domain" description="Myb-like" evidence="2">
    <location>
        <begin position="162"/>
        <end position="212"/>
    </location>
</feature>
<feature type="region of interest" description="Disordered" evidence="1">
    <location>
        <begin position="102"/>
        <end position="124"/>
    </location>
</feature>
<dbReference type="InterPro" id="IPR009057">
    <property type="entry name" value="Homeodomain-like_sf"/>
</dbReference>
<sequence length="281" mass="31736">MDIKKLLCSTSNSTRHQSGDYSLDSLNYDTQNYTPSIYPNHQQTQHPSTWSSLLNSVSPEIVPTSHRHISFSSPFLSSSSLSPLSPSPSSFSSSSLPSSSSSLSSLSSHSGQKEGTSALGWSDPSMSIPPPPYYYSGNESNAINSINNSDLGTKRPLTRRLSQSHTRNSWTPEEDELLKQGYSEGLSWAMISTTYLPRRSRGCCWGRFKILQSKIAYSRRQSKQELYLPVLSVQKRTQLFKHAWRLVAQDMLGRFWDEREFESFHLANITPKQRATFLQRI</sequence>
<dbReference type="EMBL" id="KV440997">
    <property type="protein sequence ID" value="OAD67892.1"/>
    <property type="molecule type" value="Genomic_DNA"/>
</dbReference>
<proteinExistence type="predicted"/>
<dbReference type="SUPFAM" id="SSF46689">
    <property type="entry name" value="Homeodomain-like"/>
    <property type="match status" value="1"/>
</dbReference>
<evidence type="ECO:0000256" key="1">
    <source>
        <dbReference type="SAM" id="MobiDB-lite"/>
    </source>
</evidence>